<proteinExistence type="predicted"/>
<evidence type="ECO:0000313" key="2">
    <source>
        <dbReference type="EMBL" id="KAG2442322.1"/>
    </source>
</evidence>
<feature type="region of interest" description="Disordered" evidence="1">
    <location>
        <begin position="494"/>
        <end position="516"/>
    </location>
</feature>
<evidence type="ECO:0000313" key="3">
    <source>
        <dbReference type="Proteomes" id="UP000650467"/>
    </source>
</evidence>
<name>A0A835TEN1_CHLIN</name>
<dbReference type="EMBL" id="JAEHOC010000004">
    <property type="protein sequence ID" value="KAG2442322.1"/>
    <property type="molecule type" value="Genomic_DNA"/>
</dbReference>
<accession>A0A835TEN1</accession>
<keyword evidence="3" id="KW-1185">Reference proteome</keyword>
<feature type="region of interest" description="Disordered" evidence="1">
    <location>
        <begin position="218"/>
        <end position="239"/>
    </location>
</feature>
<dbReference type="AlphaFoldDB" id="A0A835TEN1"/>
<feature type="region of interest" description="Disordered" evidence="1">
    <location>
        <begin position="379"/>
        <end position="403"/>
    </location>
</feature>
<dbReference type="OrthoDB" id="550014at2759"/>
<dbReference type="Proteomes" id="UP000650467">
    <property type="component" value="Unassembled WGS sequence"/>
</dbReference>
<feature type="compositionally biased region" description="Low complexity" evidence="1">
    <location>
        <begin position="504"/>
        <end position="513"/>
    </location>
</feature>
<sequence length="582" mass="58422">MAAAHASELVTELQTEYERSRAFLSALEQSLKESRVCEDKREATADGSELDAADAEAPVTCDAPAPPKESGSLKGKLARFFSRKESKSSSSSKVVVVDPTAANDANVSSVQGLRRASVVALGDHLVHPDSFSVHSSGNPQLTNRAQSFVTRSGNSLAAMPAPQPSRTSTVRRATSFRVAPAASASQVAPEAVPPYPAAAAAITAASSGQLSLPAVDLRRSESRGVTSTGSGTGGGTSGASLFRKLQQLHAPISECGDGGEKLSGGSSGNGALLAPSSAAAAACGLLPELLQQLPAAGSLPAGGAFPNAQRARSLQQLQSSFRRRSATTLDAVGFQAVGAISAAGPLQQYSRSQLLTAATAAAGDCSSTSGANSTVLAAAAGSNSPRARRGLQHRPPSSLRSQSFRYFGSSANSNAPAASFMPGAPAAPMHINEHADLAPEHDSDEEVDDSVFGGGIEAALPTRRIASTGPAASLMTSLLRRGDLKTAAAAWAPPTAGASGGGTSPAASSGSTALVPTPPPLGSLGLLGPQPLLPGLLSAAAAAASGSQHMSQHRRKPLRAASTTCVMGPSLHGLSSAAACNN</sequence>
<organism evidence="2 3">
    <name type="scientific">Chlamydomonas incerta</name>
    <dbReference type="NCBI Taxonomy" id="51695"/>
    <lineage>
        <taxon>Eukaryota</taxon>
        <taxon>Viridiplantae</taxon>
        <taxon>Chlorophyta</taxon>
        <taxon>core chlorophytes</taxon>
        <taxon>Chlorophyceae</taxon>
        <taxon>CS clade</taxon>
        <taxon>Chlamydomonadales</taxon>
        <taxon>Chlamydomonadaceae</taxon>
        <taxon>Chlamydomonas</taxon>
    </lineage>
</organism>
<reference evidence="2" key="1">
    <citation type="journal article" date="2020" name="bioRxiv">
        <title>Comparative genomics of Chlamydomonas.</title>
        <authorList>
            <person name="Craig R.J."/>
            <person name="Hasan A.R."/>
            <person name="Ness R.W."/>
            <person name="Keightley P.D."/>
        </authorList>
    </citation>
    <scope>NUCLEOTIDE SEQUENCE</scope>
    <source>
        <strain evidence="2">SAG 7.73</strain>
    </source>
</reference>
<comment type="caution">
    <text evidence="2">The sequence shown here is derived from an EMBL/GenBank/DDBJ whole genome shotgun (WGS) entry which is preliminary data.</text>
</comment>
<feature type="region of interest" description="Disordered" evidence="1">
    <location>
        <begin position="35"/>
        <end position="74"/>
    </location>
</feature>
<evidence type="ECO:0000256" key="1">
    <source>
        <dbReference type="SAM" id="MobiDB-lite"/>
    </source>
</evidence>
<protein>
    <submittedName>
        <fullName evidence="2">Uncharacterized protein</fullName>
    </submittedName>
</protein>
<feature type="compositionally biased region" description="Basic and acidic residues" evidence="1">
    <location>
        <begin position="35"/>
        <end position="44"/>
    </location>
</feature>
<gene>
    <name evidence="2" type="ORF">HXX76_002408</name>
</gene>